<evidence type="ECO:0000256" key="1">
    <source>
        <dbReference type="ARBA" id="ARBA00023125"/>
    </source>
</evidence>
<keyword evidence="4" id="KW-0479">Metal-binding</keyword>
<feature type="region of interest" description="Disordered" evidence="6">
    <location>
        <begin position="388"/>
        <end position="442"/>
    </location>
</feature>
<dbReference type="Proteomes" id="UP000006753">
    <property type="component" value="Unassembled WGS sequence"/>
</dbReference>
<dbReference type="EMBL" id="JH921432">
    <property type="protein sequence ID" value="EKD18744.1"/>
    <property type="molecule type" value="Genomic_DNA"/>
</dbReference>
<dbReference type="GO" id="GO:0008270">
    <property type="term" value="F:zinc ion binding"/>
    <property type="evidence" value="ECO:0007669"/>
    <property type="project" value="UniProtKB-KW"/>
</dbReference>
<evidence type="ECO:0000313" key="10">
    <source>
        <dbReference type="Proteomes" id="UP000006753"/>
    </source>
</evidence>
<evidence type="ECO:0000256" key="3">
    <source>
        <dbReference type="ARBA" id="ARBA00023242"/>
    </source>
</evidence>
<dbReference type="SMART" id="SM00355">
    <property type="entry name" value="ZnF_C2H2"/>
    <property type="match status" value="2"/>
</dbReference>
<dbReference type="Gene3D" id="1.10.10.60">
    <property type="entry name" value="Homeodomain-like"/>
    <property type="match status" value="1"/>
</dbReference>
<keyword evidence="4" id="KW-0863">Zinc-finger</keyword>
<keyword evidence="4" id="KW-0862">Zinc</keyword>
<gene>
    <name evidence="9" type="ORF">MBM_02986</name>
</gene>
<dbReference type="OMA" id="LDSWVCT"/>
<dbReference type="InterPro" id="IPR001356">
    <property type="entry name" value="HD"/>
</dbReference>
<proteinExistence type="predicted"/>
<dbReference type="KEGG" id="mbe:MBM_02986"/>
<evidence type="ECO:0000256" key="6">
    <source>
        <dbReference type="SAM" id="MobiDB-lite"/>
    </source>
</evidence>
<dbReference type="InParanoid" id="K1Y0U5"/>
<dbReference type="InterPro" id="IPR009057">
    <property type="entry name" value="Homeodomain-like_sf"/>
</dbReference>
<feature type="DNA-binding region" description="Homeobox" evidence="5">
    <location>
        <begin position="258"/>
        <end position="320"/>
    </location>
</feature>
<keyword evidence="10" id="KW-1185">Reference proteome</keyword>
<dbReference type="PROSITE" id="PS00027">
    <property type="entry name" value="HOMEOBOX_1"/>
    <property type="match status" value="1"/>
</dbReference>
<evidence type="ECO:0000256" key="4">
    <source>
        <dbReference type="PROSITE-ProRule" id="PRU00042"/>
    </source>
</evidence>
<dbReference type="PROSITE" id="PS00028">
    <property type="entry name" value="ZINC_FINGER_C2H2_1"/>
    <property type="match status" value="1"/>
</dbReference>
<dbReference type="GO" id="GO:0000981">
    <property type="term" value="F:DNA-binding transcription factor activity, RNA polymerase II-specific"/>
    <property type="evidence" value="ECO:0007669"/>
    <property type="project" value="InterPro"/>
</dbReference>
<dbReference type="CDD" id="cd00086">
    <property type="entry name" value="homeodomain"/>
    <property type="match status" value="1"/>
</dbReference>
<dbReference type="InterPro" id="IPR008422">
    <property type="entry name" value="KN_HD"/>
</dbReference>
<dbReference type="AlphaFoldDB" id="K1Y0U5"/>
<evidence type="ECO:0000256" key="2">
    <source>
        <dbReference type="ARBA" id="ARBA00023155"/>
    </source>
</evidence>
<evidence type="ECO:0000256" key="5">
    <source>
        <dbReference type="PROSITE-ProRule" id="PRU00108"/>
    </source>
</evidence>
<keyword evidence="1 5" id="KW-0238">DNA-binding</keyword>
<comment type="subcellular location">
    <subcellularLocation>
        <location evidence="5">Nucleus</location>
    </subcellularLocation>
</comment>
<dbReference type="Pfam" id="PF05920">
    <property type="entry name" value="Homeobox_KN"/>
    <property type="match status" value="1"/>
</dbReference>
<dbReference type="SMART" id="SM00389">
    <property type="entry name" value="HOX"/>
    <property type="match status" value="1"/>
</dbReference>
<keyword evidence="3 5" id="KW-0539">Nucleus</keyword>
<protein>
    <submittedName>
        <fullName evidence="9">Homeobox and C2H2 transcription factor</fullName>
    </submittedName>
</protein>
<dbReference type="InterPro" id="IPR050224">
    <property type="entry name" value="TALE_homeobox"/>
</dbReference>
<dbReference type="STRING" id="1072389.K1Y0U5"/>
<feature type="domain" description="C2H2-type" evidence="8">
    <location>
        <begin position="454"/>
        <end position="482"/>
    </location>
</feature>
<dbReference type="HOGENOM" id="CLU_020539_0_0_1"/>
<feature type="region of interest" description="Disordered" evidence="6">
    <location>
        <begin position="317"/>
        <end position="359"/>
    </location>
</feature>
<evidence type="ECO:0000313" key="9">
    <source>
        <dbReference type="EMBL" id="EKD18744.1"/>
    </source>
</evidence>
<dbReference type="GeneID" id="18758921"/>
<keyword evidence="2 5" id="KW-0371">Homeobox</keyword>
<dbReference type="eggNOG" id="KOG0773">
    <property type="taxonomic scope" value="Eukaryota"/>
</dbReference>
<evidence type="ECO:0000259" key="8">
    <source>
        <dbReference type="PROSITE" id="PS50157"/>
    </source>
</evidence>
<evidence type="ECO:0000259" key="7">
    <source>
        <dbReference type="PROSITE" id="PS50071"/>
    </source>
</evidence>
<dbReference type="InterPro" id="IPR013087">
    <property type="entry name" value="Znf_C2H2_type"/>
</dbReference>
<feature type="domain" description="Homeobox" evidence="7">
    <location>
        <begin position="256"/>
        <end position="319"/>
    </location>
</feature>
<dbReference type="GO" id="GO:0003677">
    <property type="term" value="F:DNA binding"/>
    <property type="evidence" value="ECO:0007669"/>
    <property type="project" value="UniProtKB-UniRule"/>
</dbReference>
<organism evidence="9 10">
    <name type="scientific">Marssonina brunnea f. sp. multigermtubi (strain MB_m1)</name>
    <name type="common">Marssonina leaf spot fungus</name>
    <dbReference type="NCBI Taxonomy" id="1072389"/>
    <lineage>
        <taxon>Eukaryota</taxon>
        <taxon>Fungi</taxon>
        <taxon>Dikarya</taxon>
        <taxon>Ascomycota</taxon>
        <taxon>Pezizomycotina</taxon>
        <taxon>Leotiomycetes</taxon>
        <taxon>Helotiales</taxon>
        <taxon>Drepanopezizaceae</taxon>
        <taxon>Drepanopeziza</taxon>
    </lineage>
</organism>
<dbReference type="PANTHER" id="PTHR11850">
    <property type="entry name" value="HOMEOBOX PROTEIN TRANSCRIPTION FACTORS"/>
    <property type="match status" value="1"/>
</dbReference>
<dbReference type="PROSITE" id="PS50157">
    <property type="entry name" value="ZINC_FINGER_C2H2_2"/>
    <property type="match status" value="1"/>
</dbReference>
<sequence>MDERRSCSPRPDTHAPIFTNSFEAFADQGPLTVDQLDTSLLDSFEASGQHLESWEVFIDLEQLDNQASTFNWNAVPEALDGLLPLAESEPVETLYAADSHHTAAPQPTQLQTAISPDWNAEPSTSFYLDQDFLQWVDGAYRPPAPCSYCRYHRLQCLIIRTTQVNPNPVTACSSCVALFRECSLAIGEKRKASEFETNQPIIGHLHGVNEECQDGLELLSYPDWQAEAGAGAGAGAGAESSFVQGEKKEGEPVVKVTAVKSKRSISKQDIRVLKAWLSEHRHSPYPSEDEKLELRATTGLTILQISNWFANARRRQRQIQSVPIPPGRGKLNSGIREDQSDFSPISRWKNSPPEDNPVDPAALAKAIAASKNGSSAWAGISPTDGTVAYPQHRSFDNRSSRETSLSASDSSNSAWSHSSWASHRSFTSPSRPKRRRQQKQNMLEKAENKFSLTFHCTFCPVSFKKRHDWQRHEKSIHLSLEHWICCSGDGTIPIPHTTAKQCIFCSASDPTEGHLISHEFNTCSDRPVAERTFKRKDHLRQHLIKFHGLSKPSPSVFALWKVEWGDLKSRCGFCDEWLGTWEARVEHLAGHFKDGAVMNEWVGDWGFDADVLGLLQGAELPESKGVGEGEAVFIMEEAEEEAQPVFCWTRLGSAGTDEVVSVELSLLERATFSRRQTFTKTAGERLDDWMEGVLRAMLENLSVGRQRAAQQVVNLESQPSHDDQGTGTSRPGLGVFRCAVSLGHASQSPFQQNFPSPFPSTNCTYPFMPLK</sequence>
<reference evidence="9 10" key="1">
    <citation type="journal article" date="2012" name="BMC Genomics">
        <title>Sequencing the genome of Marssonina brunnea reveals fungus-poplar co-evolution.</title>
        <authorList>
            <person name="Zhu S."/>
            <person name="Cao Y.-Z."/>
            <person name="Jiang C."/>
            <person name="Tan B.-Y."/>
            <person name="Wang Z."/>
            <person name="Feng S."/>
            <person name="Zhang L."/>
            <person name="Su X.-H."/>
            <person name="Brejova B."/>
            <person name="Vinar T."/>
            <person name="Xu M."/>
            <person name="Wang M.-X."/>
            <person name="Zhang S.-G."/>
            <person name="Huang M.-R."/>
            <person name="Wu R."/>
            <person name="Zhou Y."/>
        </authorList>
    </citation>
    <scope>NUCLEOTIDE SEQUENCE [LARGE SCALE GENOMIC DNA]</scope>
    <source>
        <strain evidence="9 10">MB_m1</strain>
    </source>
</reference>
<feature type="compositionally biased region" description="Low complexity" evidence="6">
    <location>
        <begin position="404"/>
        <end position="430"/>
    </location>
</feature>
<dbReference type="OrthoDB" id="10056939at2759"/>
<dbReference type="SUPFAM" id="SSF46689">
    <property type="entry name" value="Homeodomain-like"/>
    <property type="match status" value="1"/>
</dbReference>
<dbReference type="InterPro" id="IPR017970">
    <property type="entry name" value="Homeobox_CS"/>
</dbReference>
<dbReference type="PROSITE" id="PS50071">
    <property type="entry name" value="HOMEOBOX_2"/>
    <property type="match status" value="1"/>
</dbReference>
<accession>K1Y0U5</accession>
<name>K1Y0U5_MARBU</name>
<dbReference type="GO" id="GO:0005634">
    <property type="term" value="C:nucleus"/>
    <property type="evidence" value="ECO:0007669"/>
    <property type="project" value="UniProtKB-SubCell"/>
</dbReference>